<evidence type="ECO:0000256" key="3">
    <source>
        <dbReference type="ARBA" id="ARBA00009488"/>
    </source>
</evidence>
<dbReference type="GO" id="GO:0005634">
    <property type="term" value="C:nucleus"/>
    <property type="evidence" value="ECO:0007669"/>
    <property type="project" value="UniProtKB-SubCell"/>
</dbReference>
<comment type="similarity">
    <text evidence="3">Belongs to the SPOT14 family.</text>
</comment>
<dbReference type="RefSeq" id="XP_054830232.1">
    <property type="nucleotide sequence ID" value="XM_054974257.1"/>
</dbReference>
<dbReference type="Pfam" id="PF07084">
    <property type="entry name" value="Spot_14"/>
    <property type="match status" value="1"/>
</dbReference>
<accession>A0AA97J2X2</accession>
<dbReference type="InterPro" id="IPR009786">
    <property type="entry name" value="Spot_14"/>
</dbReference>
<reference evidence="7" key="1">
    <citation type="submission" date="2025-08" db="UniProtKB">
        <authorList>
            <consortium name="RefSeq"/>
        </authorList>
    </citation>
    <scope>IDENTIFICATION</scope>
    <source>
        <tissue evidence="7">Blood</tissue>
    </source>
</reference>
<keyword evidence="6" id="KW-1185">Reference proteome</keyword>
<proteinExistence type="inferred from homology"/>
<dbReference type="Gene3D" id="6.10.140.1610">
    <property type="match status" value="1"/>
</dbReference>
<evidence type="ECO:0000256" key="4">
    <source>
        <dbReference type="ARBA" id="ARBA00022490"/>
    </source>
</evidence>
<keyword evidence="5" id="KW-0539">Nucleus</keyword>
<dbReference type="GO" id="GO:0046890">
    <property type="term" value="P:regulation of lipid biosynthetic process"/>
    <property type="evidence" value="ECO:0007669"/>
    <property type="project" value="TreeGrafter"/>
</dbReference>
<dbReference type="GO" id="GO:0005829">
    <property type="term" value="C:cytosol"/>
    <property type="evidence" value="ECO:0007669"/>
    <property type="project" value="TreeGrafter"/>
</dbReference>
<dbReference type="InterPro" id="IPR053719">
    <property type="entry name" value="Lipogen_MT_Stabilize_sf"/>
</dbReference>
<gene>
    <name evidence="7" type="primary">LOC129326117</name>
</gene>
<name>A0AA97J2X2_EUBMA</name>
<dbReference type="AlphaFoldDB" id="A0AA97J2X2"/>
<dbReference type="GeneID" id="129326117"/>
<evidence type="ECO:0000256" key="2">
    <source>
        <dbReference type="ARBA" id="ARBA00004496"/>
    </source>
</evidence>
<comment type="subcellular location">
    <subcellularLocation>
        <location evidence="2">Cytoplasm</location>
    </subcellularLocation>
    <subcellularLocation>
        <location evidence="1">Nucleus</location>
    </subcellularLocation>
</comment>
<keyword evidence="4" id="KW-0963">Cytoplasm</keyword>
<dbReference type="KEGG" id="emc:129326117"/>
<evidence type="ECO:0000313" key="6">
    <source>
        <dbReference type="Proteomes" id="UP001190640"/>
    </source>
</evidence>
<protein>
    <submittedName>
        <fullName evidence="7">Mid1-interacting protein 1-B-like</fullName>
    </submittedName>
</protein>
<evidence type="ECO:0000256" key="1">
    <source>
        <dbReference type="ARBA" id="ARBA00004123"/>
    </source>
</evidence>
<sequence>MEGYFSAVRKMEQTVLFPSLLRGVSLDEHDSGLEVDLGEKDLYAYYTLLKAIKQTAEGGLLSLDTQKSPVVPGLKEQEDKGEADLEGLFHYHVSGFYRVLTRLTERAKTVTSRYNQIMGQINHSEISLRW</sequence>
<dbReference type="Proteomes" id="UP001190640">
    <property type="component" value="Chromosome 3"/>
</dbReference>
<dbReference type="PANTHER" id="PTHR14315:SF18">
    <property type="entry name" value="THYROID HORMONE-INDUCIBLE HEPATIC PROTEIN"/>
    <property type="match status" value="1"/>
</dbReference>
<dbReference type="PANTHER" id="PTHR14315">
    <property type="entry name" value="SPOT14 FAMILY MEMBER"/>
    <property type="match status" value="1"/>
</dbReference>
<evidence type="ECO:0000256" key="5">
    <source>
        <dbReference type="ARBA" id="ARBA00023242"/>
    </source>
</evidence>
<evidence type="ECO:0000313" key="7">
    <source>
        <dbReference type="RefSeq" id="XP_054830232.1"/>
    </source>
</evidence>
<organism evidence="6 7">
    <name type="scientific">Eublepharis macularius</name>
    <name type="common">Leopard gecko</name>
    <name type="synonym">Cyrtodactylus macularius</name>
    <dbReference type="NCBI Taxonomy" id="481883"/>
    <lineage>
        <taxon>Eukaryota</taxon>
        <taxon>Metazoa</taxon>
        <taxon>Chordata</taxon>
        <taxon>Craniata</taxon>
        <taxon>Vertebrata</taxon>
        <taxon>Euteleostomi</taxon>
        <taxon>Lepidosauria</taxon>
        <taxon>Squamata</taxon>
        <taxon>Bifurcata</taxon>
        <taxon>Gekkota</taxon>
        <taxon>Eublepharidae</taxon>
        <taxon>Eublepharinae</taxon>
        <taxon>Eublepharis</taxon>
    </lineage>
</organism>